<evidence type="ECO:0000313" key="1">
    <source>
        <dbReference type="EMBL" id="KAH3795837.1"/>
    </source>
</evidence>
<proteinExistence type="predicted"/>
<accession>A0A9D4FCM4</accession>
<dbReference type="EMBL" id="JAIWYP010000007">
    <property type="protein sequence ID" value="KAH3795837.1"/>
    <property type="molecule type" value="Genomic_DNA"/>
</dbReference>
<reference evidence="1" key="1">
    <citation type="journal article" date="2019" name="bioRxiv">
        <title>The Genome of the Zebra Mussel, Dreissena polymorpha: A Resource for Invasive Species Research.</title>
        <authorList>
            <person name="McCartney M.A."/>
            <person name="Auch B."/>
            <person name="Kono T."/>
            <person name="Mallez S."/>
            <person name="Zhang Y."/>
            <person name="Obille A."/>
            <person name="Becker A."/>
            <person name="Abrahante J.E."/>
            <person name="Garbe J."/>
            <person name="Badalamenti J.P."/>
            <person name="Herman A."/>
            <person name="Mangelson H."/>
            <person name="Liachko I."/>
            <person name="Sullivan S."/>
            <person name="Sone E.D."/>
            <person name="Koren S."/>
            <person name="Silverstein K.A.T."/>
            <person name="Beckman K.B."/>
            <person name="Gohl D.M."/>
        </authorList>
    </citation>
    <scope>NUCLEOTIDE SEQUENCE</scope>
    <source>
        <strain evidence="1">Duluth1</strain>
        <tissue evidence="1">Whole animal</tissue>
    </source>
</reference>
<evidence type="ECO:0000313" key="2">
    <source>
        <dbReference type="Proteomes" id="UP000828390"/>
    </source>
</evidence>
<organism evidence="1 2">
    <name type="scientific">Dreissena polymorpha</name>
    <name type="common">Zebra mussel</name>
    <name type="synonym">Mytilus polymorpha</name>
    <dbReference type="NCBI Taxonomy" id="45954"/>
    <lineage>
        <taxon>Eukaryota</taxon>
        <taxon>Metazoa</taxon>
        <taxon>Spiralia</taxon>
        <taxon>Lophotrochozoa</taxon>
        <taxon>Mollusca</taxon>
        <taxon>Bivalvia</taxon>
        <taxon>Autobranchia</taxon>
        <taxon>Heteroconchia</taxon>
        <taxon>Euheterodonta</taxon>
        <taxon>Imparidentia</taxon>
        <taxon>Neoheterodontei</taxon>
        <taxon>Myida</taxon>
        <taxon>Dreissenoidea</taxon>
        <taxon>Dreissenidae</taxon>
        <taxon>Dreissena</taxon>
    </lineage>
</organism>
<dbReference type="Proteomes" id="UP000828390">
    <property type="component" value="Unassembled WGS sequence"/>
</dbReference>
<dbReference type="AlphaFoldDB" id="A0A9D4FCM4"/>
<protein>
    <submittedName>
        <fullName evidence="1">Uncharacterized protein</fullName>
    </submittedName>
</protein>
<keyword evidence="2" id="KW-1185">Reference proteome</keyword>
<gene>
    <name evidence="1" type="ORF">DPMN_149398</name>
</gene>
<name>A0A9D4FCM4_DREPO</name>
<reference evidence="1" key="2">
    <citation type="submission" date="2020-11" db="EMBL/GenBank/DDBJ databases">
        <authorList>
            <person name="McCartney M.A."/>
            <person name="Auch B."/>
            <person name="Kono T."/>
            <person name="Mallez S."/>
            <person name="Becker A."/>
            <person name="Gohl D.M."/>
            <person name="Silverstein K.A.T."/>
            <person name="Koren S."/>
            <person name="Bechman K.B."/>
            <person name="Herman A."/>
            <person name="Abrahante J.E."/>
            <person name="Garbe J."/>
        </authorList>
    </citation>
    <scope>NUCLEOTIDE SEQUENCE</scope>
    <source>
        <strain evidence="1">Duluth1</strain>
        <tissue evidence="1">Whole animal</tissue>
    </source>
</reference>
<comment type="caution">
    <text evidence="1">The sequence shown here is derived from an EMBL/GenBank/DDBJ whole genome shotgun (WGS) entry which is preliminary data.</text>
</comment>
<sequence length="137" mass="15420">MHEYNNTCLYEDVLQYNSSAAISANKDKILCTISDCSAGMIQTVVNNFDADISSQNGRLSTYSMAMKMTQLRSSSSVDIDISETIQRTPTSDVSTPIKHEMDIERFQVEKKPQMAVETEQKQVLPLKLQVKMVVFTN</sequence>